<keyword evidence="15" id="KW-1185">Reference proteome</keyword>
<dbReference type="PANTHER" id="PTHR10755:SF0">
    <property type="entry name" value="OXYGEN-DEPENDENT COPROPORPHYRINOGEN-III OXIDASE, MITOCHONDRIAL"/>
    <property type="match status" value="1"/>
</dbReference>
<evidence type="ECO:0000256" key="8">
    <source>
        <dbReference type="ARBA" id="ARBA00022946"/>
    </source>
</evidence>
<dbReference type="Pfam" id="PF01218">
    <property type="entry name" value="Coprogen_oxidas"/>
    <property type="match status" value="1"/>
</dbReference>
<evidence type="ECO:0000256" key="1">
    <source>
        <dbReference type="ARBA" id="ARBA00004229"/>
    </source>
</evidence>
<comment type="catalytic activity">
    <reaction evidence="13">
        <text>coproporphyrinogen III + O2 + 2 H(+) = protoporphyrinogen IX + 2 CO2 + 2 H2O</text>
        <dbReference type="Rhea" id="RHEA:18257"/>
        <dbReference type="ChEBI" id="CHEBI:15377"/>
        <dbReference type="ChEBI" id="CHEBI:15378"/>
        <dbReference type="ChEBI" id="CHEBI:15379"/>
        <dbReference type="ChEBI" id="CHEBI:16526"/>
        <dbReference type="ChEBI" id="CHEBI:57307"/>
        <dbReference type="ChEBI" id="CHEBI:57309"/>
        <dbReference type="EC" id="1.3.3.3"/>
    </reaction>
</comment>
<gene>
    <name evidence="14" type="ORF">R1sor_006073</name>
</gene>
<evidence type="ECO:0000256" key="12">
    <source>
        <dbReference type="ARBA" id="ARBA00023244"/>
    </source>
</evidence>
<evidence type="ECO:0000256" key="11">
    <source>
        <dbReference type="ARBA" id="ARBA00023171"/>
    </source>
</evidence>
<comment type="similarity">
    <text evidence="3">Belongs to the aerobic coproporphyrinogen-III oxidase family.</text>
</comment>
<dbReference type="AlphaFoldDB" id="A0ABD3HPC2"/>
<dbReference type="PROSITE" id="PS01021">
    <property type="entry name" value="COPROGEN_OXIDASE"/>
    <property type="match status" value="1"/>
</dbReference>
<evidence type="ECO:0000256" key="13">
    <source>
        <dbReference type="ARBA" id="ARBA00049102"/>
    </source>
</evidence>
<dbReference type="Gene3D" id="3.40.1500.10">
    <property type="entry name" value="Coproporphyrinogen III oxidase, aerobic"/>
    <property type="match status" value="1"/>
</dbReference>
<evidence type="ECO:0000256" key="4">
    <source>
        <dbReference type="ARBA" id="ARBA00011738"/>
    </source>
</evidence>
<keyword evidence="8" id="KW-0809">Transit peptide</keyword>
<dbReference type="InterPro" id="IPR036406">
    <property type="entry name" value="Coprogen_oxidase_aer_sf"/>
</dbReference>
<evidence type="ECO:0000313" key="15">
    <source>
        <dbReference type="Proteomes" id="UP001633002"/>
    </source>
</evidence>
<evidence type="ECO:0000256" key="6">
    <source>
        <dbReference type="ARBA" id="ARBA00022528"/>
    </source>
</evidence>
<evidence type="ECO:0000256" key="9">
    <source>
        <dbReference type="ARBA" id="ARBA00023002"/>
    </source>
</evidence>
<keyword evidence="11" id="KW-0149">Chlorophyll biosynthesis</keyword>
<organism evidence="14 15">
    <name type="scientific">Riccia sorocarpa</name>
    <dbReference type="NCBI Taxonomy" id="122646"/>
    <lineage>
        <taxon>Eukaryota</taxon>
        <taxon>Viridiplantae</taxon>
        <taxon>Streptophyta</taxon>
        <taxon>Embryophyta</taxon>
        <taxon>Marchantiophyta</taxon>
        <taxon>Marchantiopsida</taxon>
        <taxon>Marchantiidae</taxon>
        <taxon>Marchantiales</taxon>
        <taxon>Ricciaceae</taxon>
        <taxon>Riccia</taxon>
    </lineage>
</organism>
<dbReference type="EC" id="1.3.3.3" evidence="5"/>
<evidence type="ECO:0000256" key="10">
    <source>
        <dbReference type="ARBA" id="ARBA00023133"/>
    </source>
</evidence>
<evidence type="ECO:0000256" key="2">
    <source>
        <dbReference type="ARBA" id="ARBA00005168"/>
    </source>
</evidence>
<name>A0ABD3HPC2_9MARC</name>
<reference evidence="14 15" key="1">
    <citation type="submission" date="2024-09" db="EMBL/GenBank/DDBJ databases">
        <title>Chromosome-scale assembly of Riccia sorocarpa.</title>
        <authorList>
            <person name="Paukszto L."/>
        </authorList>
    </citation>
    <scope>NUCLEOTIDE SEQUENCE [LARGE SCALE GENOMIC DNA]</scope>
    <source>
        <strain evidence="14">LP-2024</strain>
        <tissue evidence="14">Aerial parts of the thallus</tissue>
    </source>
</reference>
<dbReference type="NCBIfam" id="NF003727">
    <property type="entry name" value="PRK05330.1"/>
    <property type="match status" value="1"/>
</dbReference>
<dbReference type="PANTHER" id="PTHR10755">
    <property type="entry name" value="COPROPORPHYRINOGEN III OXIDASE, MITOCHONDRIAL"/>
    <property type="match status" value="1"/>
</dbReference>
<dbReference type="FunFam" id="3.40.1500.10:FF:000003">
    <property type="entry name" value="oxygen-dependent coproporphyrinogen-III oxidase, chloroplastic"/>
    <property type="match status" value="1"/>
</dbReference>
<keyword evidence="12" id="KW-0627">Porphyrin biosynthesis</keyword>
<evidence type="ECO:0000256" key="7">
    <source>
        <dbReference type="ARBA" id="ARBA00022640"/>
    </source>
</evidence>
<keyword evidence="7" id="KW-0934">Plastid</keyword>
<keyword evidence="9" id="KW-0560">Oxidoreductase</keyword>
<sequence>MEAVVMAAAKTLPISSLKCGATKSATTASQKKTLSLSSCSVRQAPDFLRDLSVTVAGGRNVKSSRKLQVTAAVAEDRRIEQESMLSEKPATLLRDGQDAEDKNGLRARFEQMVFRIQNEVCAAVEAVDGGKFREDAWSRPGGGGGVSRVLQGGNVWEKAGVNVSVVYGSMPPEAYRAATGSATKKPGRIPFFASGVSSVMHPKNPFAPTLHFNYRYFETDAPEGVEGAPRAWWFGGGTDFTPSYLFEEDVKYFHQTQKNACDKYDPAFYPKFKKWCDDYFLIKHRGERRGLGGIFFDDLNDRDPNELLAFATECADSVIPGYIPIIEKRKDMPFTQEHKDWQQLRRGRYVEFNLVYDRGTTFGLQTGGRIESILMSLPLTARWEYDHQPEEGTEEWKLLDACRNPREWL</sequence>
<dbReference type="GO" id="GO:0006783">
    <property type="term" value="P:heme biosynthetic process"/>
    <property type="evidence" value="ECO:0007669"/>
    <property type="project" value="UniProtKB-KW"/>
</dbReference>
<evidence type="ECO:0000313" key="14">
    <source>
        <dbReference type="EMBL" id="KAL3692422.1"/>
    </source>
</evidence>
<dbReference type="GO" id="GO:0004109">
    <property type="term" value="F:coproporphyrinogen oxidase activity"/>
    <property type="evidence" value="ECO:0007669"/>
    <property type="project" value="UniProtKB-EC"/>
</dbReference>
<comment type="subunit">
    <text evidence="4">Homodimer.</text>
</comment>
<keyword evidence="10" id="KW-0350">Heme biosynthesis</keyword>
<comment type="caution">
    <text evidence="14">The sequence shown here is derived from an EMBL/GenBank/DDBJ whole genome shotgun (WGS) entry which is preliminary data.</text>
</comment>
<dbReference type="InterPro" id="IPR001260">
    <property type="entry name" value="Coprogen_oxidase_aer"/>
</dbReference>
<protein>
    <recommendedName>
        <fullName evidence="5">coproporphyrinogen oxidase</fullName>
        <ecNumber evidence="5">1.3.3.3</ecNumber>
    </recommendedName>
</protein>
<dbReference type="EMBL" id="JBJQOH010000003">
    <property type="protein sequence ID" value="KAL3692422.1"/>
    <property type="molecule type" value="Genomic_DNA"/>
</dbReference>
<dbReference type="InterPro" id="IPR018375">
    <property type="entry name" value="Coprogen_oxidase_CS"/>
</dbReference>
<dbReference type="SUPFAM" id="SSF102886">
    <property type="entry name" value="Coproporphyrinogen III oxidase"/>
    <property type="match status" value="1"/>
</dbReference>
<proteinExistence type="inferred from homology"/>
<dbReference type="GO" id="GO:0009507">
    <property type="term" value="C:chloroplast"/>
    <property type="evidence" value="ECO:0007669"/>
    <property type="project" value="UniProtKB-SubCell"/>
</dbReference>
<dbReference type="Proteomes" id="UP001633002">
    <property type="component" value="Unassembled WGS sequence"/>
</dbReference>
<evidence type="ECO:0000256" key="5">
    <source>
        <dbReference type="ARBA" id="ARBA00012869"/>
    </source>
</evidence>
<keyword evidence="6" id="KW-0150">Chloroplast</keyword>
<evidence type="ECO:0000256" key="3">
    <source>
        <dbReference type="ARBA" id="ARBA00010644"/>
    </source>
</evidence>
<comment type="subcellular location">
    <subcellularLocation>
        <location evidence="1">Plastid</location>
        <location evidence="1">Chloroplast</location>
    </subcellularLocation>
</comment>
<dbReference type="GO" id="GO:0015995">
    <property type="term" value="P:chlorophyll biosynthetic process"/>
    <property type="evidence" value="ECO:0007669"/>
    <property type="project" value="UniProtKB-KW"/>
</dbReference>
<accession>A0ABD3HPC2</accession>
<comment type="pathway">
    <text evidence="2">Porphyrin-containing compound metabolism; protoporphyrin-IX biosynthesis; protoporphyrinogen-IX from coproporphyrinogen-III (O2 route): step 1/1.</text>
</comment>
<dbReference type="PRINTS" id="PR00073">
    <property type="entry name" value="COPRGNOXDASE"/>
</dbReference>